<evidence type="ECO:0000256" key="1">
    <source>
        <dbReference type="PROSITE-ProRule" id="PRU00782"/>
    </source>
</evidence>
<feature type="non-terminal residue" evidence="4">
    <location>
        <position position="1"/>
    </location>
</feature>
<dbReference type="EMBL" id="BGPR01102345">
    <property type="protein sequence ID" value="GBM62765.1"/>
    <property type="molecule type" value="Genomic_DNA"/>
</dbReference>
<gene>
    <name evidence="5" type="ORF">AVEN_119379_1</name>
    <name evidence="4" type="ORF">AVEN_234160_1</name>
</gene>
<keyword evidence="1" id="KW-0505">Motor protein</keyword>
<dbReference type="GO" id="GO:0003779">
    <property type="term" value="F:actin binding"/>
    <property type="evidence" value="ECO:0007669"/>
    <property type="project" value="UniProtKB-KW"/>
</dbReference>
<accession>A0A4Y2HBT9</accession>
<evidence type="ECO:0000256" key="2">
    <source>
        <dbReference type="SAM" id="MobiDB-lite"/>
    </source>
</evidence>
<feature type="compositionally biased region" description="Polar residues" evidence="2">
    <location>
        <begin position="48"/>
        <end position="59"/>
    </location>
</feature>
<evidence type="ECO:0000313" key="6">
    <source>
        <dbReference type="Proteomes" id="UP000499080"/>
    </source>
</evidence>
<dbReference type="AlphaFoldDB" id="A0A4Y2HBT9"/>
<dbReference type="InterPro" id="IPR027417">
    <property type="entry name" value="P-loop_NTPase"/>
</dbReference>
<proteinExistence type="inferred from homology"/>
<comment type="similarity">
    <text evidence="1">Belongs to the TRAFAC class myosin-kinesin ATPase superfamily. Myosin family.</text>
</comment>
<evidence type="ECO:0000313" key="5">
    <source>
        <dbReference type="EMBL" id="GBM62796.1"/>
    </source>
</evidence>
<dbReference type="Proteomes" id="UP000499080">
    <property type="component" value="Unassembled WGS sequence"/>
</dbReference>
<name>A0A4Y2HBT9_ARAVE</name>
<dbReference type="GO" id="GO:0005524">
    <property type="term" value="F:ATP binding"/>
    <property type="evidence" value="ECO:0007669"/>
    <property type="project" value="InterPro"/>
</dbReference>
<dbReference type="GO" id="GO:0016459">
    <property type="term" value="C:myosin complex"/>
    <property type="evidence" value="ECO:0007669"/>
    <property type="project" value="UniProtKB-KW"/>
</dbReference>
<keyword evidence="1" id="KW-0009">Actin-binding</keyword>
<dbReference type="PROSITE" id="PS51456">
    <property type="entry name" value="MYOSIN_MOTOR"/>
    <property type="match status" value="1"/>
</dbReference>
<keyword evidence="6" id="KW-1185">Reference proteome</keyword>
<keyword evidence="1" id="KW-0518">Myosin</keyword>
<dbReference type="Pfam" id="PF00063">
    <property type="entry name" value="Myosin_head"/>
    <property type="match status" value="1"/>
</dbReference>
<comment type="caution">
    <text evidence="1">Lacks conserved residue(s) required for the propagation of feature annotation.</text>
</comment>
<feature type="region of interest" description="Disordered" evidence="2">
    <location>
        <begin position="40"/>
        <end position="59"/>
    </location>
</feature>
<feature type="domain" description="Myosin motor" evidence="3">
    <location>
        <begin position="1"/>
        <end position="59"/>
    </location>
</feature>
<protein>
    <recommendedName>
        <fullName evidence="3">Myosin motor domain-containing protein</fullName>
    </recommendedName>
</protein>
<comment type="caution">
    <text evidence="4">The sequence shown here is derived from an EMBL/GenBank/DDBJ whole genome shotgun (WGS) entry which is preliminary data.</text>
</comment>
<evidence type="ECO:0000313" key="4">
    <source>
        <dbReference type="EMBL" id="GBM62765.1"/>
    </source>
</evidence>
<evidence type="ECO:0000259" key="3">
    <source>
        <dbReference type="PROSITE" id="PS51456"/>
    </source>
</evidence>
<dbReference type="OrthoDB" id="6108017at2759"/>
<dbReference type="InterPro" id="IPR001609">
    <property type="entry name" value="Myosin_head_motor_dom-like"/>
</dbReference>
<sequence>VTYSVTGFIDKNNDILHRDLSQAMYKTDQPLLKTLFPEGEEQAESPFQRLNNEQLLNNS</sequence>
<reference evidence="4 6" key="1">
    <citation type="journal article" date="2019" name="Sci. Rep.">
        <title>Orb-weaving spider Araneus ventricosus genome elucidates the spidroin gene catalogue.</title>
        <authorList>
            <person name="Kono N."/>
            <person name="Nakamura H."/>
            <person name="Ohtoshi R."/>
            <person name="Moran D.A.P."/>
            <person name="Shinohara A."/>
            <person name="Yoshida Y."/>
            <person name="Fujiwara M."/>
            <person name="Mori M."/>
            <person name="Tomita M."/>
            <person name="Arakawa K."/>
        </authorList>
    </citation>
    <scope>NUCLEOTIDE SEQUENCE [LARGE SCALE GENOMIC DNA]</scope>
</reference>
<dbReference type="SUPFAM" id="SSF52540">
    <property type="entry name" value="P-loop containing nucleoside triphosphate hydrolases"/>
    <property type="match status" value="1"/>
</dbReference>
<dbReference type="Gene3D" id="1.20.58.530">
    <property type="match status" value="1"/>
</dbReference>
<dbReference type="GO" id="GO:0003774">
    <property type="term" value="F:cytoskeletal motor activity"/>
    <property type="evidence" value="ECO:0007669"/>
    <property type="project" value="InterPro"/>
</dbReference>
<organism evidence="4 6">
    <name type="scientific">Araneus ventricosus</name>
    <name type="common">Orbweaver spider</name>
    <name type="synonym">Epeira ventricosa</name>
    <dbReference type="NCBI Taxonomy" id="182803"/>
    <lineage>
        <taxon>Eukaryota</taxon>
        <taxon>Metazoa</taxon>
        <taxon>Ecdysozoa</taxon>
        <taxon>Arthropoda</taxon>
        <taxon>Chelicerata</taxon>
        <taxon>Arachnida</taxon>
        <taxon>Araneae</taxon>
        <taxon>Araneomorphae</taxon>
        <taxon>Entelegynae</taxon>
        <taxon>Araneoidea</taxon>
        <taxon>Araneidae</taxon>
        <taxon>Araneus</taxon>
    </lineage>
</organism>
<dbReference type="EMBL" id="BGPR01102352">
    <property type="protein sequence ID" value="GBM62796.1"/>
    <property type="molecule type" value="Genomic_DNA"/>
</dbReference>